<dbReference type="EMBL" id="LS483469">
    <property type="protein sequence ID" value="SQI30294.1"/>
    <property type="molecule type" value="Genomic_DNA"/>
</dbReference>
<reference evidence="1 2" key="1">
    <citation type="submission" date="2018-06" db="EMBL/GenBank/DDBJ databases">
        <authorList>
            <consortium name="Pathogen Informatics"/>
            <person name="Doyle S."/>
        </authorList>
    </citation>
    <scope>NUCLEOTIDE SEQUENCE [LARGE SCALE GENOMIC DNA]</scope>
    <source>
        <strain evidence="1 2">NCTC12961</strain>
    </source>
</reference>
<protein>
    <submittedName>
        <fullName evidence="1">Uncharacterized protein</fullName>
    </submittedName>
</protein>
<evidence type="ECO:0000313" key="1">
    <source>
        <dbReference type="EMBL" id="SQI30294.1"/>
    </source>
</evidence>
<proteinExistence type="predicted"/>
<gene>
    <name evidence="1" type="ORF">NCTC12961_00503</name>
</gene>
<dbReference type="AlphaFoldDB" id="A0A2X4X1I9"/>
<evidence type="ECO:0000313" key="2">
    <source>
        <dbReference type="Proteomes" id="UP000248897"/>
    </source>
</evidence>
<dbReference type="Proteomes" id="UP000248897">
    <property type="component" value="Chromosome 1"/>
</dbReference>
<organism evidence="1 2">
    <name type="scientific">Serratia plymuthica</name>
    <dbReference type="NCBI Taxonomy" id="82996"/>
    <lineage>
        <taxon>Bacteria</taxon>
        <taxon>Pseudomonadati</taxon>
        <taxon>Pseudomonadota</taxon>
        <taxon>Gammaproteobacteria</taxon>
        <taxon>Enterobacterales</taxon>
        <taxon>Yersiniaceae</taxon>
        <taxon>Serratia</taxon>
    </lineage>
</organism>
<sequence>MRSRMNVVSVAKAVLQVQVASVVAVVVRSTANVVKVPAPVHRVVLSVSVAKAVLLLQLANVVATPAVTVNARRVVMMPLRLHHVAVSVMHNV</sequence>
<name>A0A2X4X1I9_SERPL</name>
<accession>A0A2X4X1I9</accession>